<dbReference type="OrthoDB" id="9807210at2"/>
<dbReference type="InterPro" id="IPR050287">
    <property type="entry name" value="MTA/SAH_deaminase"/>
</dbReference>
<dbReference type="SUPFAM" id="SSF51556">
    <property type="entry name" value="Metallo-dependent hydrolases"/>
    <property type="match status" value="1"/>
</dbReference>
<evidence type="ECO:0000259" key="2">
    <source>
        <dbReference type="Pfam" id="PF01979"/>
    </source>
</evidence>
<reference evidence="4" key="2">
    <citation type="submission" date="2016-03" db="EMBL/GenBank/DDBJ databases">
        <authorList>
            <person name="Ploux O."/>
        </authorList>
    </citation>
    <scope>NUCLEOTIDE SEQUENCE [LARGE SCALE GENOMIC DNA]</scope>
    <source>
        <strain evidence="4">PP9</strain>
    </source>
</reference>
<evidence type="ECO:0000256" key="1">
    <source>
        <dbReference type="ARBA" id="ARBA00022801"/>
    </source>
</evidence>
<dbReference type="Proteomes" id="UP000076021">
    <property type="component" value="Chromosome"/>
</dbReference>
<keyword evidence="1" id="KW-0378">Hydrolase</keyword>
<dbReference type="GO" id="GO:0016810">
    <property type="term" value="F:hydrolase activity, acting on carbon-nitrogen (but not peptide) bonds"/>
    <property type="evidence" value="ECO:0007669"/>
    <property type="project" value="InterPro"/>
</dbReference>
<dbReference type="InterPro" id="IPR011059">
    <property type="entry name" value="Metal-dep_hydrolase_composite"/>
</dbReference>
<gene>
    <name evidence="3" type="ORF">ATY39_14950</name>
</gene>
<keyword evidence="4" id="KW-1185">Reference proteome</keyword>
<feature type="domain" description="Amidohydrolase-related" evidence="2">
    <location>
        <begin position="63"/>
        <end position="418"/>
    </location>
</feature>
<dbReference type="STRING" id="241244.ATY39_14950"/>
<proteinExistence type="predicted"/>
<accession>A0A143HFT3</accession>
<dbReference type="PANTHER" id="PTHR43794">
    <property type="entry name" value="AMINOHYDROLASE SSNA-RELATED"/>
    <property type="match status" value="1"/>
</dbReference>
<dbReference type="InterPro" id="IPR006680">
    <property type="entry name" value="Amidohydro-rel"/>
</dbReference>
<evidence type="ECO:0000313" key="3">
    <source>
        <dbReference type="EMBL" id="AMX00598.1"/>
    </source>
</evidence>
<dbReference type="InterPro" id="IPR032466">
    <property type="entry name" value="Metal_Hydrolase"/>
</dbReference>
<dbReference type="Gene3D" id="2.30.40.10">
    <property type="entry name" value="Urease, subunit C, domain 1"/>
    <property type="match status" value="1"/>
</dbReference>
<organism evidence="3 4">
    <name type="scientific">Rummeliibacillus stabekisii</name>
    <dbReference type="NCBI Taxonomy" id="241244"/>
    <lineage>
        <taxon>Bacteria</taxon>
        <taxon>Bacillati</taxon>
        <taxon>Bacillota</taxon>
        <taxon>Bacilli</taxon>
        <taxon>Bacillales</taxon>
        <taxon>Caryophanaceae</taxon>
        <taxon>Rummeliibacillus</taxon>
    </lineage>
</organism>
<evidence type="ECO:0000313" key="4">
    <source>
        <dbReference type="Proteomes" id="UP000076021"/>
    </source>
</evidence>
<dbReference type="AlphaFoldDB" id="A0A143HFT3"/>
<dbReference type="SUPFAM" id="SSF51338">
    <property type="entry name" value="Composite domain of metallo-dependent hydrolases"/>
    <property type="match status" value="1"/>
</dbReference>
<protein>
    <submittedName>
        <fullName evidence="3">Cytosine deaminase</fullName>
    </submittedName>
</protein>
<dbReference type="EMBL" id="CP014806">
    <property type="protein sequence ID" value="AMX00598.1"/>
    <property type="molecule type" value="Genomic_DNA"/>
</dbReference>
<dbReference type="Pfam" id="PF01979">
    <property type="entry name" value="Amidohydro_1"/>
    <property type="match status" value="1"/>
</dbReference>
<sequence>MESRDYNADLMITNCSILTPDLNVLNNQCLIIKNNNIIDIGDNILLSKSYKSKETLCGNGKLLMPGLIDAHTHSCQQLLRGRIADEYPMIWTRIMVPFESNLQEKDVYISSQLSCLEMIKSGTTAFIDAGGRHMHKVAESIVESGLRGAITCSTMDTGKEIPDIMKSSIEKNISENRQLYNQFHGTGNGRLDVWFSLRSIITCTPDLIQEVFAAAKECSTGVQSHMNEYPNEISYCLENFKMRPFEYLESIGVLDQNFLGAHSILLSENEMDIIKTYNSKVVHCPISNSGKGIPKTPSLLQKDISVGFGTDGAGHSGLSLFDQMKVFKSLMRAFLGVPIFDPVVMPSKNILEMSTLGGAKAMLREHQLGTLEVGKKADMILINIDQPHISPTHNLLNTLIESVNSNDITDCIVDGKILMKNREVLTLDEEKIKYESKLAMKELSIRANI</sequence>
<dbReference type="PANTHER" id="PTHR43794:SF11">
    <property type="entry name" value="AMIDOHYDROLASE-RELATED DOMAIN-CONTAINING PROTEIN"/>
    <property type="match status" value="1"/>
</dbReference>
<dbReference type="KEGG" id="rst:ATY39_14950"/>
<dbReference type="RefSeq" id="WP_066791134.1">
    <property type="nucleotide sequence ID" value="NZ_CP014806.1"/>
</dbReference>
<dbReference type="CDD" id="cd01298">
    <property type="entry name" value="ATZ_TRZ_like"/>
    <property type="match status" value="1"/>
</dbReference>
<reference evidence="3 4" key="1">
    <citation type="journal article" date="2016" name="Genome Announc.">
        <title>Whole-Genome Sequence of Rummeliibacillus stabekisii Strain PP9 Isolated from Antarctic Soil.</title>
        <authorList>
            <person name="da Mota F.F."/>
            <person name="Vollu R.E."/>
            <person name="Jurelevicius D."/>
            <person name="Seldin L."/>
        </authorList>
    </citation>
    <scope>NUCLEOTIDE SEQUENCE [LARGE SCALE GENOMIC DNA]</scope>
    <source>
        <strain evidence="3 4">PP9</strain>
    </source>
</reference>
<dbReference type="Gene3D" id="3.20.20.140">
    <property type="entry name" value="Metal-dependent hydrolases"/>
    <property type="match status" value="1"/>
</dbReference>
<name>A0A143HFT3_9BACL</name>